<evidence type="ECO:0000313" key="4">
    <source>
        <dbReference type="Proteomes" id="UP000553442"/>
    </source>
</evidence>
<protein>
    <recommendedName>
        <fullName evidence="5">LppC family lipoprotein</fullName>
    </recommendedName>
</protein>
<evidence type="ECO:0000256" key="1">
    <source>
        <dbReference type="ARBA" id="ARBA00023136"/>
    </source>
</evidence>
<dbReference type="EMBL" id="JACHZF010000005">
    <property type="protein sequence ID" value="MBB3330012.1"/>
    <property type="molecule type" value="Genomic_DNA"/>
</dbReference>
<dbReference type="GO" id="GO:0031241">
    <property type="term" value="C:periplasmic side of cell outer membrane"/>
    <property type="evidence" value="ECO:0007669"/>
    <property type="project" value="TreeGrafter"/>
</dbReference>
<organism evidence="3 4">
    <name type="scientific">Halomonas campaniensis</name>
    <dbReference type="NCBI Taxonomy" id="213554"/>
    <lineage>
        <taxon>Bacteria</taxon>
        <taxon>Pseudomonadati</taxon>
        <taxon>Pseudomonadota</taxon>
        <taxon>Gammaproteobacteria</taxon>
        <taxon>Oceanospirillales</taxon>
        <taxon>Halomonadaceae</taxon>
        <taxon>Halomonas</taxon>
    </lineage>
</organism>
<keyword evidence="1" id="KW-0472">Membrane</keyword>
<dbReference type="Pfam" id="PF04348">
    <property type="entry name" value="LppC"/>
    <property type="match status" value="2"/>
</dbReference>
<sequence length="586" mass="64242">MLTPSRGLLATALVATLLAGCAMQPGSVDRLPDDDPARLLEQAAQQAPEQAARTRLEAADILARQGQTTQALEIATDIDDSRLEGRDLTHWALLLADLGQREEDPWAVIQATQRLDELDLGREEALGLREQLGLALLEVDEPRAAAEALLAVQAATDEVSLNDPIWRSLGRLDGGELSTLGREGDELTRGWVALAERVRSSGGDIQRLFARLDDWRERNPRHPAARQVPAELLALRELRGLEVRHVAVLLPESGPLARVAGAIADGMRTRHRDALGSGASGVQLSFLDASRGDLAALYREAENRGAQVVVGPLDKEQVTELESRDSVPLPTLALNYGHGERNRAEGLFQFGLSAEDEARQAARRAWGDGHRRAALLVPDNDWGRRVGEAFWDEWNGQGGEVSNAVRYNPGAPATESTRRAIASPRPDMLFLLGLPDYARQVPPTLDYYDASQLPVYATSHLFEGRLNPQLDHDLDDVQFLDIPWQIPDAAVGGVDALPFSDSYRQLREEEDSTLFRLRAMGVDAYELALRLPQFQALPDSELFGATGTLRAGEDGRIQRQLPWARFLNGVPQPILIPGIFGDDRAP</sequence>
<dbReference type="PANTHER" id="PTHR38038:SF1">
    <property type="entry name" value="PENICILLIN-BINDING PROTEIN ACTIVATOR LPOA"/>
    <property type="match status" value="1"/>
</dbReference>
<keyword evidence="2" id="KW-0732">Signal</keyword>
<dbReference type="Gene3D" id="3.40.50.2300">
    <property type="match status" value="2"/>
</dbReference>
<proteinExistence type="predicted"/>
<evidence type="ECO:0000256" key="2">
    <source>
        <dbReference type="SAM" id="SignalP"/>
    </source>
</evidence>
<reference evidence="3 4" key="1">
    <citation type="submission" date="2020-08" db="EMBL/GenBank/DDBJ databases">
        <title>Genomic Encyclopedia of Archaeal and Bacterial Type Strains, Phase II (KMG-II): from individual species to whole genera.</title>
        <authorList>
            <person name="Goeker M."/>
        </authorList>
    </citation>
    <scope>NUCLEOTIDE SEQUENCE [LARGE SCALE GENOMIC DNA]</scope>
    <source>
        <strain evidence="3 4">5AG</strain>
    </source>
</reference>
<dbReference type="InterPro" id="IPR028082">
    <property type="entry name" value="Peripla_BP_I"/>
</dbReference>
<gene>
    <name evidence="3" type="ORF">BDK63_000854</name>
</gene>
<dbReference type="SUPFAM" id="SSF53822">
    <property type="entry name" value="Periplasmic binding protein-like I"/>
    <property type="match status" value="1"/>
</dbReference>
<dbReference type="Proteomes" id="UP000553442">
    <property type="component" value="Unassembled WGS sequence"/>
</dbReference>
<dbReference type="Gene3D" id="1.25.40.650">
    <property type="match status" value="1"/>
</dbReference>
<feature type="chain" id="PRO_5030848158" description="LppC family lipoprotein" evidence="2">
    <location>
        <begin position="20"/>
        <end position="586"/>
    </location>
</feature>
<comment type="caution">
    <text evidence="3">The sequence shown here is derived from an EMBL/GenBank/DDBJ whole genome shotgun (WGS) entry which is preliminary data.</text>
</comment>
<dbReference type="RefSeq" id="WP_183330097.1">
    <property type="nucleotide sequence ID" value="NZ_JACHZF010000005.1"/>
</dbReference>
<dbReference type="CDD" id="cd06339">
    <property type="entry name" value="PBP1_YraM_LppC_lipoprotein-like"/>
    <property type="match status" value="1"/>
</dbReference>
<keyword evidence="4" id="KW-1185">Reference proteome</keyword>
<evidence type="ECO:0000313" key="3">
    <source>
        <dbReference type="EMBL" id="MBB3330012.1"/>
    </source>
</evidence>
<dbReference type="GO" id="GO:0009252">
    <property type="term" value="P:peptidoglycan biosynthetic process"/>
    <property type="evidence" value="ECO:0007669"/>
    <property type="project" value="TreeGrafter"/>
</dbReference>
<evidence type="ECO:0008006" key="5">
    <source>
        <dbReference type="Google" id="ProtNLM"/>
    </source>
</evidence>
<dbReference type="AlphaFoldDB" id="A0A7W5K139"/>
<dbReference type="PANTHER" id="PTHR38038">
    <property type="entry name" value="PENICILLIN-BINDING PROTEIN ACTIVATOR LPOA"/>
    <property type="match status" value="1"/>
</dbReference>
<accession>A0A7W5K139</accession>
<feature type="signal peptide" evidence="2">
    <location>
        <begin position="1"/>
        <end position="19"/>
    </location>
</feature>
<dbReference type="InterPro" id="IPR007443">
    <property type="entry name" value="LpoA"/>
</dbReference>
<dbReference type="PROSITE" id="PS51257">
    <property type="entry name" value="PROKAR_LIPOPROTEIN"/>
    <property type="match status" value="1"/>
</dbReference>
<dbReference type="GO" id="GO:0030234">
    <property type="term" value="F:enzyme regulator activity"/>
    <property type="evidence" value="ECO:0007669"/>
    <property type="project" value="TreeGrafter"/>
</dbReference>
<name>A0A7W5K139_9GAMM</name>